<feature type="compositionally biased region" description="Polar residues" evidence="1">
    <location>
        <begin position="150"/>
        <end position="165"/>
    </location>
</feature>
<protein>
    <submittedName>
        <fullName evidence="2">Uncharacterized protein</fullName>
    </submittedName>
</protein>
<feature type="compositionally biased region" description="Pro residues" evidence="1">
    <location>
        <begin position="694"/>
        <end position="705"/>
    </location>
</feature>
<feature type="compositionally biased region" description="Polar residues" evidence="1">
    <location>
        <begin position="1039"/>
        <end position="1048"/>
    </location>
</feature>
<feature type="compositionally biased region" description="Low complexity" evidence="1">
    <location>
        <begin position="40"/>
        <end position="62"/>
    </location>
</feature>
<dbReference type="AlphaFoldDB" id="A0AAW0C7Z7"/>
<feature type="region of interest" description="Disordered" evidence="1">
    <location>
        <begin position="1"/>
        <end position="101"/>
    </location>
</feature>
<feature type="compositionally biased region" description="Polar residues" evidence="1">
    <location>
        <begin position="959"/>
        <end position="970"/>
    </location>
</feature>
<reference evidence="2 3" key="1">
    <citation type="submission" date="2024-01" db="EMBL/GenBank/DDBJ databases">
        <title>A draft genome for a cacao thread blight-causing isolate of Paramarasmius palmivorus.</title>
        <authorList>
            <person name="Baruah I.K."/>
            <person name="Bukari Y."/>
            <person name="Amoako-Attah I."/>
            <person name="Meinhardt L.W."/>
            <person name="Bailey B.A."/>
            <person name="Cohen S.P."/>
        </authorList>
    </citation>
    <scope>NUCLEOTIDE SEQUENCE [LARGE SCALE GENOMIC DNA]</scope>
    <source>
        <strain evidence="2 3">GH-12</strain>
    </source>
</reference>
<feature type="compositionally biased region" description="Polar residues" evidence="1">
    <location>
        <begin position="230"/>
        <end position="239"/>
    </location>
</feature>
<feature type="compositionally biased region" description="Basic and acidic residues" evidence="1">
    <location>
        <begin position="628"/>
        <end position="660"/>
    </location>
</feature>
<feature type="compositionally biased region" description="Polar residues" evidence="1">
    <location>
        <begin position="445"/>
        <end position="458"/>
    </location>
</feature>
<feature type="compositionally biased region" description="Polar residues" evidence="1">
    <location>
        <begin position="476"/>
        <end position="494"/>
    </location>
</feature>
<accession>A0AAW0C7Z7</accession>
<sequence length="1084" mass="113779">MPSLHIRVFRSSRNQPQPQNLKERIAALEQRNNATPPPSSFSTSTPSSSSSLLTPQLTGGTSALKDKIARFEKKGGVPVPRGSFGLGAPPPAENGQPRRRGELVGNRIPSVKSHPTGPLSAQTTGGYGMMGGVSAHTTGVTAHTTGSMSLTTHMTGSTAVTTPTSAKIPGLEYDEDDESTGGFAPPDSALGVPQGLDFTFAGDVPPSPGPASPLPSSARSTSPPPEDFLTRQQSQSNARRGQAFTAALEFAKKAESENKGVYTRTTSPSPSPPPTASRRYSTFGAAINGDETKEKEETIVSVPNPGFEPPLTTTAINTESKSEASDEVESTPEIVASPVNVASPPKVEAPLPVPERVVSPPPSDIVPDSKAPTSPPKTQSSKVSITSPKSVSSTLSDDSDTTVDGKPVLCADTDEDDSDLFVKPIKRDGHRSPPSPHSTTPNRSLPSTPRDSTVSMPATPNLEVPSSRDSVHTRDSVLSTSTRDSMFTTESEASPSHLAIAHKISLSPVTEKGKAIFIPGAKERERSISTTTATAPPETQIAPVPDNQAQDEFGSNRASTFSAVVHGKVKETYTSHTLPRRAPVPATPQKSSAPETPMSPGFGELALLMAQSALLEQKLTDGGPLEFGIEKRLREEEAQRRRKEEEERRAEEERENEEKLKLKRTPSTKSKDSNRSRKLSLKKAFSKSAKKETPPLPLEPIPSSPGPEAQTHSHAIKAKSKSMEALLTSPPPPMNHFPSDPSPQSLAPPAPRTRSTSASAATSTTTLGGSDSDVPPTPPPKSPNHQNRYIASIRRFASSSGASSAASTAAEKDADSSPSAGGVGSGGVGSGGVSFDDPIGEHSACRWCGESDGSVGSSYFASVGTGTGTMPGSVSEVGVKNGVENGKVKGGNENKEEVTRGGSLKWPSTATSPKKQSKVGRAASFAEKMWNRTRTKSSVSTVSTASTANDSDYEPKVSISGSSTYSFITTPSPSLMPPPSPGPSLHELILSEPLSLSIPEVSEPVSYEQPQVKTPTSTSLSSSLSSSTSSYPDAPRISWISTSSTGTASPLWDKELFDAFPKVPDTTPIPGHSREDSRSTVKLD</sequence>
<feature type="compositionally biased region" description="Low complexity" evidence="1">
    <location>
        <begin position="876"/>
        <end position="885"/>
    </location>
</feature>
<keyword evidence="3" id="KW-1185">Reference proteome</keyword>
<feature type="compositionally biased region" description="Basic and acidic residues" evidence="1">
    <location>
        <begin position="1072"/>
        <end position="1084"/>
    </location>
</feature>
<gene>
    <name evidence="2" type="ORF">VNI00_012146</name>
</gene>
<dbReference type="EMBL" id="JAYKXP010000055">
    <property type="protein sequence ID" value="KAK7034739.1"/>
    <property type="molecule type" value="Genomic_DNA"/>
</dbReference>
<feature type="compositionally biased region" description="Basic residues" evidence="1">
    <location>
        <begin position="676"/>
        <end position="685"/>
    </location>
</feature>
<comment type="caution">
    <text evidence="2">The sequence shown here is derived from an EMBL/GenBank/DDBJ whole genome shotgun (WGS) entry which is preliminary data.</text>
</comment>
<feature type="region of interest" description="Disordered" evidence="1">
    <location>
        <begin position="150"/>
        <end position="496"/>
    </location>
</feature>
<feature type="region of interest" description="Disordered" evidence="1">
    <location>
        <begin position="1062"/>
        <end position="1084"/>
    </location>
</feature>
<feature type="region of interest" description="Disordered" evidence="1">
    <location>
        <begin position="517"/>
        <end position="559"/>
    </location>
</feature>
<feature type="compositionally biased region" description="Gly residues" evidence="1">
    <location>
        <begin position="821"/>
        <end position="832"/>
    </location>
</feature>
<feature type="region of interest" description="Disordered" evidence="1">
    <location>
        <begin position="868"/>
        <end position="988"/>
    </location>
</feature>
<evidence type="ECO:0000313" key="3">
    <source>
        <dbReference type="Proteomes" id="UP001383192"/>
    </source>
</evidence>
<feature type="region of interest" description="Disordered" evidence="1">
    <location>
        <begin position="572"/>
        <end position="602"/>
    </location>
</feature>
<feature type="compositionally biased region" description="Low complexity" evidence="1">
    <location>
        <begin position="936"/>
        <end position="950"/>
    </location>
</feature>
<feature type="compositionally biased region" description="Polar residues" evidence="1">
    <location>
        <begin position="11"/>
        <end position="20"/>
    </location>
</feature>
<feature type="compositionally biased region" description="Low complexity" evidence="1">
    <location>
        <begin position="380"/>
        <end position="396"/>
    </location>
</feature>
<feature type="region of interest" description="Disordered" evidence="1">
    <location>
        <begin position="1001"/>
        <end position="1049"/>
    </location>
</feature>
<feature type="compositionally biased region" description="Basic and acidic residues" evidence="1">
    <location>
        <begin position="886"/>
        <end position="899"/>
    </location>
</feature>
<organism evidence="2 3">
    <name type="scientific">Paramarasmius palmivorus</name>
    <dbReference type="NCBI Taxonomy" id="297713"/>
    <lineage>
        <taxon>Eukaryota</taxon>
        <taxon>Fungi</taxon>
        <taxon>Dikarya</taxon>
        <taxon>Basidiomycota</taxon>
        <taxon>Agaricomycotina</taxon>
        <taxon>Agaricomycetes</taxon>
        <taxon>Agaricomycetidae</taxon>
        <taxon>Agaricales</taxon>
        <taxon>Marasmiineae</taxon>
        <taxon>Marasmiaceae</taxon>
        <taxon>Paramarasmius</taxon>
    </lineage>
</organism>
<proteinExistence type="predicted"/>
<feature type="region of interest" description="Disordered" evidence="1">
    <location>
        <begin position="621"/>
        <end position="844"/>
    </location>
</feature>
<name>A0AAW0C7Z7_9AGAR</name>
<feature type="compositionally biased region" description="Basic and acidic residues" evidence="1">
    <location>
        <begin position="64"/>
        <end position="75"/>
    </location>
</feature>
<evidence type="ECO:0000313" key="2">
    <source>
        <dbReference type="EMBL" id="KAK7034739.1"/>
    </source>
</evidence>
<evidence type="ECO:0000256" key="1">
    <source>
        <dbReference type="SAM" id="MobiDB-lite"/>
    </source>
</evidence>
<dbReference type="Proteomes" id="UP001383192">
    <property type="component" value="Unassembled WGS sequence"/>
</dbReference>
<feature type="compositionally biased region" description="Low complexity" evidence="1">
    <location>
        <begin position="791"/>
        <end position="809"/>
    </location>
</feature>
<feature type="compositionally biased region" description="Low complexity" evidence="1">
    <location>
        <begin position="1016"/>
        <end position="1030"/>
    </location>
</feature>
<feature type="compositionally biased region" description="Low complexity" evidence="1">
    <location>
        <begin position="752"/>
        <end position="766"/>
    </location>
</feature>